<dbReference type="OrthoDB" id="4419781at2"/>
<dbReference type="AlphaFoldDB" id="A0A543HJ40"/>
<proteinExistence type="predicted"/>
<comment type="caution">
    <text evidence="1">The sequence shown here is derived from an EMBL/GenBank/DDBJ whole genome shotgun (WGS) entry which is preliminary data.</text>
</comment>
<gene>
    <name evidence="1" type="ORF">FBY41_3698</name>
</gene>
<dbReference type="Proteomes" id="UP000316747">
    <property type="component" value="Unassembled WGS sequence"/>
</dbReference>
<evidence type="ECO:0000313" key="1">
    <source>
        <dbReference type="EMBL" id="TQM58335.1"/>
    </source>
</evidence>
<evidence type="ECO:0000313" key="2">
    <source>
        <dbReference type="Proteomes" id="UP000316747"/>
    </source>
</evidence>
<name>A0A543HJ40_9MICO</name>
<sequence>MSEDEDLDISAMAVNVTIPESLRWNDSRRGQEFRLDTLNVRMLPDGHLAAKAYGRPVEGGRGAYVSFTVPDRPELVALVASAADRAAERWAAHRGLG</sequence>
<accession>A0A543HJ40</accession>
<keyword evidence="2" id="KW-1185">Reference proteome</keyword>
<protein>
    <submittedName>
        <fullName evidence="1">Uncharacterized protein</fullName>
    </submittedName>
</protein>
<dbReference type="EMBL" id="VFPM01000003">
    <property type="protein sequence ID" value="TQM58335.1"/>
    <property type="molecule type" value="Genomic_DNA"/>
</dbReference>
<dbReference type="RefSeq" id="WP_141845709.1">
    <property type="nucleotide sequence ID" value="NZ_VFPM01000003.1"/>
</dbReference>
<reference evidence="1 2" key="1">
    <citation type="submission" date="2019-06" db="EMBL/GenBank/DDBJ databases">
        <title>Genome sequencing of plant associated microbes to promote plant fitness in Sorghum bicolor and Oryza sativa.</title>
        <authorList>
            <person name="Coleman-Derr D."/>
        </authorList>
    </citation>
    <scope>NUCLEOTIDE SEQUENCE [LARGE SCALE GENOMIC DNA]</scope>
    <source>
        <strain evidence="1 2">KV-663</strain>
    </source>
</reference>
<organism evidence="1 2">
    <name type="scientific">Humibacillus xanthopallidus</name>
    <dbReference type="NCBI Taxonomy" id="412689"/>
    <lineage>
        <taxon>Bacteria</taxon>
        <taxon>Bacillati</taxon>
        <taxon>Actinomycetota</taxon>
        <taxon>Actinomycetes</taxon>
        <taxon>Micrococcales</taxon>
        <taxon>Intrasporangiaceae</taxon>
        <taxon>Humibacillus</taxon>
    </lineage>
</organism>